<dbReference type="InterPro" id="IPR003346">
    <property type="entry name" value="Transposase_20"/>
</dbReference>
<feature type="domain" description="Transposase IS4-like" evidence="3">
    <location>
        <begin position="54"/>
        <end position="154"/>
    </location>
</feature>
<protein>
    <recommendedName>
        <fullName evidence="7">IS110 family transposase</fullName>
    </recommendedName>
</protein>
<feature type="region of interest" description="Disordered" evidence="1">
    <location>
        <begin position="36"/>
        <end position="64"/>
    </location>
</feature>
<dbReference type="Proteomes" id="UP000031501">
    <property type="component" value="Chromosome"/>
</dbReference>
<proteinExistence type="predicted"/>
<sequence length="762" mass="82515">MRRGPPAPTCCGGSRPTGICPSSRCCPTGSYLTRLTNPADSHRQANKRARRRKAGQAPPAALPPRGPVVRVVEAVITVRTGDGTVRTGHYRLITTLLDPQLAPARELAATYARRWAAETGFREIKTFLRGSHRALRATDPEVARQELWAYLIVYQAIRLIICQAALRGENADPSRISFTAARNAVRHSITTTPRDTEAHCEQLYQDLSRCLITKHVTCRTCPRMAKRPLFHFPSRQASSAPASQNVTYDLTITTPETADTQVPPEAEQQDPRYVLGGPARGPLASGPGMTVSPCRTDDLGGGVTGPGRCSSETLMRGPATVRSGAMPGSSRAAGLHNVDARVRHRCRGRHVQLPGKGAMFDTEDVGVFLGLDVGKTTHHGHALTPAGKKVLDKQLPNSEPKLRAVFDKLAAKFGTVLVIVDQPASIGALPLTVARDTGCTVAYLPGLAMRRIADLYPGEAKTDAKDAAVIADAARTMPHTLRSLELTDEITAELTVLVGFDQDLAAEATRTSNRIRGLLTQFHPSLERVLGPRLDHQAVTWLLERYGSPAALRKAGRRRLVELIRPKAPRMAQRLIDDVFEALDEQTVVVPGTGTLDIVVPSLARSLAAVHEQRRALEAQINALLEAHPLSKVLTSMPGVGVRTAAVLLVTVGDGTSFPTAAHLASYAGLAPVTKSSGTSIHGEHAPRGGNRQLKRAMFLSAFAALHDPASRTYYDKQRDRNKTHTQALLRLARQRISVLFAMLRDGTFYEPRDPKDVELAA</sequence>
<dbReference type="SUPFAM" id="SSF53098">
    <property type="entry name" value="Ribonuclease H-like"/>
    <property type="match status" value="1"/>
</dbReference>
<evidence type="ECO:0000313" key="6">
    <source>
        <dbReference type="Proteomes" id="UP000031501"/>
    </source>
</evidence>
<dbReference type="Pfam" id="PF02371">
    <property type="entry name" value="Transposase_20"/>
    <property type="match status" value="1"/>
</dbReference>
<dbReference type="InterPro" id="IPR012337">
    <property type="entry name" value="RNaseH-like_sf"/>
</dbReference>
<dbReference type="InterPro" id="IPR002559">
    <property type="entry name" value="Transposase_11"/>
</dbReference>
<dbReference type="InterPro" id="IPR002525">
    <property type="entry name" value="Transp_IS110-like_N"/>
</dbReference>
<evidence type="ECO:0000259" key="4">
    <source>
        <dbReference type="Pfam" id="PF02371"/>
    </source>
</evidence>
<dbReference type="InterPro" id="IPR047650">
    <property type="entry name" value="Transpos_IS110"/>
</dbReference>
<evidence type="ECO:0000259" key="2">
    <source>
        <dbReference type="Pfam" id="PF01548"/>
    </source>
</evidence>
<evidence type="ECO:0000313" key="5">
    <source>
        <dbReference type="EMBL" id="ASN22706.1"/>
    </source>
</evidence>
<name>A0A221NSA9_9ACTN</name>
<evidence type="ECO:0008006" key="7">
    <source>
        <dbReference type="Google" id="ProtNLM"/>
    </source>
</evidence>
<evidence type="ECO:0000256" key="1">
    <source>
        <dbReference type="SAM" id="MobiDB-lite"/>
    </source>
</evidence>
<dbReference type="Pfam" id="PF01609">
    <property type="entry name" value="DDE_Tnp_1"/>
    <property type="match status" value="1"/>
</dbReference>
<organism evidence="5 6">
    <name type="scientific">Streptomyces pluripotens</name>
    <dbReference type="NCBI Taxonomy" id="1355015"/>
    <lineage>
        <taxon>Bacteria</taxon>
        <taxon>Bacillati</taxon>
        <taxon>Actinomycetota</taxon>
        <taxon>Actinomycetes</taxon>
        <taxon>Kitasatosporales</taxon>
        <taxon>Streptomycetaceae</taxon>
        <taxon>Streptomyces</taxon>
    </lineage>
</organism>
<dbReference type="GO" id="GO:0004803">
    <property type="term" value="F:transposase activity"/>
    <property type="evidence" value="ECO:0007669"/>
    <property type="project" value="InterPro"/>
</dbReference>
<feature type="domain" description="Transposase IS110-like N-terminal" evidence="2">
    <location>
        <begin position="369"/>
        <end position="524"/>
    </location>
</feature>
<dbReference type="Pfam" id="PF01548">
    <property type="entry name" value="DEDD_Tnp_IS110"/>
    <property type="match status" value="1"/>
</dbReference>
<feature type="compositionally biased region" description="Basic residues" evidence="1">
    <location>
        <begin position="44"/>
        <end position="54"/>
    </location>
</feature>
<dbReference type="PANTHER" id="PTHR33055">
    <property type="entry name" value="TRANSPOSASE FOR INSERTION SEQUENCE ELEMENT IS1111A"/>
    <property type="match status" value="1"/>
</dbReference>
<reference evidence="5 6" key="1">
    <citation type="submission" date="2017-07" db="EMBL/GenBank/DDBJ databases">
        <title>Genome sequence of Streptomyces pluripotens MUSC 137T.</title>
        <authorList>
            <person name="Ser H.-L."/>
            <person name="Lee L.-H."/>
        </authorList>
    </citation>
    <scope>NUCLEOTIDE SEQUENCE [LARGE SCALE GENOMIC DNA]</scope>
    <source>
        <strain evidence="5 6">MUSC 137</strain>
    </source>
</reference>
<dbReference type="NCBIfam" id="NF033542">
    <property type="entry name" value="transpos_IS110"/>
    <property type="match status" value="1"/>
</dbReference>
<evidence type="ECO:0000259" key="3">
    <source>
        <dbReference type="Pfam" id="PF01609"/>
    </source>
</evidence>
<accession>A0A221NSA9</accession>
<gene>
    <name evidence="5" type="ORF">LK07_00155</name>
</gene>
<dbReference type="EMBL" id="CP022433">
    <property type="protein sequence ID" value="ASN22706.1"/>
    <property type="molecule type" value="Genomic_DNA"/>
</dbReference>
<feature type="domain" description="Transposase IS116/IS110/IS902 C-terminal" evidence="4">
    <location>
        <begin position="632"/>
        <end position="715"/>
    </location>
</feature>
<dbReference type="AlphaFoldDB" id="A0A221NSA9"/>
<dbReference type="GO" id="GO:0006313">
    <property type="term" value="P:DNA transposition"/>
    <property type="evidence" value="ECO:0007669"/>
    <property type="project" value="InterPro"/>
</dbReference>
<dbReference type="PANTHER" id="PTHR33055:SF3">
    <property type="entry name" value="PUTATIVE TRANSPOSASE FOR IS117-RELATED"/>
    <property type="match status" value="1"/>
</dbReference>
<dbReference type="GO" id="GO:0003677">
    <property type="term" value="F:DNA binding"/>
    <property type="evidence" value="ECO:0007669"/>
    <property type="project" value="InterPro"/>
</dbReference>
<keyword evidence="6" id="KW-1185">Reference proteome</keyword>